<dbReference type="Proteomes" id="UP000826300">
    <property type="component" value="Chromosome"/>
</dbReference>
<accession>A0A8G0ZV94</accession>
<name>A0A8G0ZV94_9RHOB</name>
<dbReference type="InterPro" id="IPR021335">
    <property type="entry name" value="DUF2948"/>
</dbReference>
<evidence type="ECO:0000313" key="1">
    <source>
        <dbReference type="EMBL" id="QYZ70055.1"/>
    </source>
</evidence>
<reference evidence="1" key="1">
    <citation type="submission" date="2021-02" db="EMBL/GenBank/DDBJ databases">
        <title>Rhodobacter shimadae sp. nov., an aerobic anoxygenic phototrophic bacterium isolated from a hot spring.</title>
        <authorList>
            <person name="Muramatsu S."/>
            <person name="Haruta S."/>
            <person name="Hirose S."/>
            <person name="Hanada S."/>
        </authorList>
    </citation>
    <scope>NUCLEOTIDE SEQUENCE</scope>
    <source>
        <strain evidence="1">N10</strain>
    </source>
</reference>
<dbReference type="EMBL" id="CP069370">
    <property type="protein sequence ID" value="QYZ70055.1"/>
    <property type="molecule type" value="Genomic_DNA"/>
</dbReference>
<protein>
    <submittedName>
        <fullName evidence="1">DUF2948 family protein</fullName>
    </submittedName>
</protein>
<dbReference type="KEGG" id="nsm:JO391_00480"/>
<sequence>MTDARFEDGDDRPLHLMAEDADDLKVIAALVQDSIFPITEMSFDRRTRRFALMLNRFRWEDAEAAQRAGRGVERVRSVLVVQDVLKARTQGIDRQDRETILSLLSVDFQAGAEGAGTVLLTLAGDGAIALQVEALDMALTDVSRPYLAPSGHVPRHPD</sequence>
<gene>
    <name evidence="1" type="ORF">JO391_00480</name>
</gene>
<keyword evidence="2" id="KW-1185">Reference proteome</keyword>
<proteinExistence type="predicted"/>
<organism evidence="1 2">
    <name type="scientific">Neotabrizicola shimadae</name>
    <dbReference type="NCBI Taxonomy" id="2807096"/>
    <lineage>
        <taxon>Bacteria</taxon>
        <taxon>Pseudomonadati</taxon>
        <taxon>Pseudomonadota</taxon>
        <taxon>Alphaproteobacteria</taxon>
        <taxon>Rhodobacterales</taxon>
        <taxon>Paracoccaceae</taxon>
        <taxon>Neotabrizicola</taxon>
    </lineage>
</organism>
<dbReference type="Pfam" id="PF11164">
    <property type="entry name" value="DUF2948"/>
    <property type="match status" value="1"/>
</dbReference>
<dbReference type="RefSeq" id="WP_220662272.1">
    <property type="nucleotide sequence ID" value="NZ_CP069370.1"/>
</dbReference>
<evidence type="ECO:0000313" key="2">
    <source>
        <dbReference type="Proteomes" id="UP000826300"/>
    </source>
</evidence>
<dbReference type="AlphaFoldDB" id="A0A8G0ZV94"/>